<reference evidence="1 2" key="1">
    <citation type="submission" date="2024-03" db="EMBL/GenBank/DDBJ databases">
        <title>Human intestinal bacterial collection.</title>
        <authorList>
            <person name="Pauvert C."/>
            <person name="Hitch T.C.A."/>
            <person name="Clavel T."/>
        </authorList>
    </citation>
    <scope>NUCLEOTIDE SEQUENCE [LARGE SCALE GENOMIC DNA]</scope>
    <source>
        <strain evidence="1 2">CLA-AA-H78B</strain>
    </source>
</reference>
<gene>
    <name evidence="1" type="ORF">WMO62_00305</name>
</gene>
<dbReference type="Pfam" id="PF05402">
    <property type="entry name" value="PqqD"/>
    <property type="match status" value="1"/>
</dbReference>
<organism evidence="1 2">
    <name type="scientific">Hominiventricola aquisgranensis</name>
    <dbReference type="NCBI Taxonomy" id="3133164"/>
    <lineage>
        <taxon>Bacteria</taxon>
        <taxon>Bacillati</taxon>
        <taxon>Bacillota</taxon>
        <taxon>Clostridia</taxon>
        <taxon>Lachnospirales</taxon>
        <taxon>Lachnospiraceae</taxon>
        <taxon>Hominiventricola</taxon>
    </lineage>
</organism>
<dbReference type="Gene3D" id="1.10.10.1150">
    <property type="entry name" value="Coenzyme PQQ synthesis protein D (PqqD)"/>
    <property type="match status" value="1"/>
</dbReference>
<dbReference type="Proteomes" id="UP001470288">
    <property type="component" value="Unassembled WGS sequence"/>
</dbReference>
<dbReference type="InterPro" id="IPR041881">
    <property type="entry name" value="PqqD_sf"/>
</dbReference>
<evidence type="ECO:0000313" key="1">
    <source>
        <dbReference type="EMBL" id="MEQ2577281.1"/>
    </source>
</evidence>
<evidence type="ECO:0000313" key="2">
    <source>
        <dbReference type="Proteomes" id="UP001470288"/>
    </source>
</evidence>
<protein>
    <submittedName>
        <fullName evidence="1">PqqD family protein</fullName>
    </submittedName>
</protein>
<proteinExistence type="predicted"/>
<sequence>MPKKKKESVNYLDQIPRISVPKWEVLEDGLVEVTVENKGFFNVIAQKCFHRPRTSYIKLDEYGSCVFQQIDGEKSIYEIGQILEQTHEGASNQLYERLSAYFETLRRLHYIQFH</sequence>
<name>A0ABV1HWH2_9FIRM</name>
<accession>A0ABV1HWH2</accession>
<keyword evidence="2" id="KW-1185">Reference proteome</keyword>
<dbReference type="InterPro" id="IPR008792">
    <property type="entry name" value="PQQD"/>
</dbReference>
<comment type="caution">
    <text evidence="1">The sequence shown here is derived from an EMBL/GenBank/DDBJ whole genome shotgun (WGS) entry which is preliminary data.</text>
</comment>
<dbReference type="RefSeq" id="WP_147601907.1">
    <property type="nucleotide sequence ID" value="NZ_JBBMFC010000001.1"/>
</dbReference>
<dbReference type="EMBL" id="JBBMFC010000001">
    <property type="protein sequence ID" value="MEQ2577281.1"/>
    <property type="molecule type" value="Genomic_DNA"/>
</dbReference>